<protein>
    <submittedName>
        <fullName evidence="4">Multiple sugar transport system substrate-binding protein</fullName>
    </submittedName>
</protein>
<dbReference type="SUPFAM" id="SSF53850">
    <property type="entry name" value="Periplasmic binding protein-like II"/>
    <property type="match status" value="1"/>
</dbReference>
<organism evidence="4 5">
    <name type="scientific">Microlunatus soli</name>
    <dbReference type="NCBI Taxonomy" id="630515"/>
    <lineage>
        <taxon>Bacteria</taxon>
        <taxon>Bacillati</taxon>
        <taxon>Actinomycetota</taxon>
        <taxon>Actinomycetes</taxon>
        <taxon>Propionibacteriales</taxon>
        <taxon>Propionibacteriaceae</taxon>
        <taxon>Microlunatus</taxon>
    </lineage>
</organism>
<evidence type="ECO:0000256" key="3">
    <source>
        <dbReference type="ARBA" id="ARBA00022729"/>
    </source>
</evidence>
<sequence length="486" mass="52464">MSHPPSLSHSLSRRRLLAGTGTLAAAATGLVTGCSPEGAPGTTQTKAKSGTITWWDQFLPKEKLERSFFSKFHADGGPKVDYTVYNPNEQGRALQLAKQSKQMPDVFTLAGLQTAAIALQEGGWFQPLADPDAIVKNLPAGTIVEGLHRFDGKLYSFPLGTFRMYVTLPWGNRSLLDKADIDVDDGPQSFDDFRAKVRRAQQKTGTPGLLLNLAFLPRMANFVHDLAQNAGFPGGAGMEYATGAYNYHHQAYLDALDFLLSFQKDKLLLPASSQLDARKGRARWVAGDAVWFVDGPFNAGVVKTDYAAFVDKLAVTQLPTAEGDDPVVTNGPLGGDLWISADSPYVEECSTLLAQFTSEEFRIGQAEAMDGGPIDLSVVPDSDAHPTFKQCCAWYEQFGKLAPSAVARNPEVARVDAKAKDVKPDLGAIVQGAFSGDVTDLPAALKKLSDDSERSREAAIKAAGSKVGTDAWAFPDWVRGQDYTSR</sequence>
<name>A0A1H2AP50_9ACTN</name>
<dbReference type="Proteomes" id="UP000199103">
    <property type="component" value="Chromosome I"/>
</dbReference>
<proteinExistence type="inferred from homology"/>
<dbReference type="InterPro" id="IPR006311">
    <property type="entry name" value="TAT_signal"/>
</dbReference>
<evidence type="ECO:0000256" key="1">
    <source>
        <dbReference type="ARBA" id="ARBA00008520"/>
    </source>
</evidence>
<dbReference type="RefSeq" id="WP_091531337.1">
    <property type="nucleotide sequence ID" value="NZ_LT629772.1"/>
</dbReference>
<evidence type="ECO:0000256" key="2">
    <source>
        <dbReference type="ARBA" id="ARBA00022448"/>
    </source>
</evidence>
<comment type="similarity">
    <text evidence="1">Belongs to the bacterial solute-binding protein 1 family.</text>
</comment>
<accession>A0A1H2AP50</accession>
<keyword evidence="3" id="KW-0732">Signal</keyword>
<gene>
    <name evidence="4" type="ORF">SAMN04489812_6098</name>
</gene>
<dbReference type="PANTHER" id="PTHR30061">
    <property type="entry name" value="MALTOSE-BINDING PERIPLASMIC PROTEIN"/>
    <property type="match status" value="1"/>
</dbReference>
<dbReference type="GO" id="GO:0015768">
    <property type="term" value="P:maltose transport"/>
    <property type="evidence" value="ECO:0007669"/>
    <property type="project" value="TreeGrafter"/>
</dbReference>
<dbReference type="Pfam" id="PF13416">
    <property type="entry name" value="SBP_bac_8"/>
    <property type="match status" value="1"/>
</dbReference>
<dbReference type="PROSITE" id="PS51318">
    <property type="entry name" value="TAT"/>
    <property type="match status" value="1"/>
</dbReference>
<dbReference type="STRING" id="630515.SAMN04489812_6098"/>
<keyword evidence="4" id="KW-0762">Sugar transport</keyword>
<dbReference type="InterPro" id="IPR006059">
    <property type="entry name" value="SBP"/>
</dbReference>
<dbReference type="GO" id="GO:1901982">
    <property type="term" value="F:maltose binding"/>
    <property type="evidence" value="ECO:0007669"/>
    <property type="project" value="TreeGrafter"/>
</dbReference>
<evidence type="ECO:0000313" key="5">
    <source>
        <dbReference type="Proteomes" id="UP000199103"/>
    </source>
</evidence>
<dbReference type="PANTHER" id="PTHR30061:SF50">
    <property type="entry name" value="MALTOSE_MALTODEXTRIN-BINDING PERIPLASMIC PROTEIN"/>
    <property type="match status" value="1"/>
</dbReference>
<dbReference type="EMBL" id="LT629772">
    <property type="protein sequence ID" value="SDT47607.1"/>
    <property type="molecule type" value="Genomic_DNA"/>
</dbReference>
<dbReference type="AlphaFoldDB" id="A0A1H2AP50"/>
<reference evidence="4 5" key="1">
    <citation type="submission" date="2016-10" db="EMBL/GenBank/DDBJ databases">
        <authorList>
            <person name="de Groot N.N."/>
        </authorList>
    </citation>
    <scope>NUCLEOTIDE SEQUENCE [LARGE SCALE GENOMIC DNA]</scope>
    <source>
        <strain evidence="4 5">DSM 21800</strain>
    </source>
</reference>
<evidence type="ECO:0000313" key="4">
    <source>
        <dbReference type="EMBL" id="SDT47607.1"/>
    </source>
</evidence>
<keyword evidence="5" id="KW-1185">Reference proteome</keyword>
<dbReference type="OrthoDB" id="2644341at2"/>
<dbReference type="Gene3D" id="3.40.190.10">
    <property type="entry name" value="Periplasmic binding protein-like II"/>
    <property type="match status" value="1"/>
</dbReference>
<dbReference type="GO" id="GO:0042956">
    <property type="term" value="P:maltodextrin transmembrane transport"/>
    <property type="evidence" value="ECO:0007669"/>
    <property type="project" value="TreeGrafter"/>
</dbReference>
<keyword evidence="2" id="KW-0813">Transport</keyword>
<dbReference type="GO" id="GO:0055052">
    <property type="term" value="C:ATP-binding cassette (ABC) transporter complex, substrate-binding subunit-containing"/>
    <property type="evidence" value="ECO:0007669"/>
    <property type="project" value="TreeGrafter"/>
</dbReference>